<keyword evidence="1" id="KW-0830">Ubiquinone</keyword>
<proteinExistence type="inferred from homology"/>
<dbReference type="NCBIfam" id="NF004739">
    <property type="entry name" value="PRK06075.1"/>
    <property type="match status" value="1"/>
</dbReference>
<dbReference type="AlphaFoldDB" id="A0AA86MVX3"/>
<comment type="subcellular location">
    <subcellularLocation>
        <location evidence="1">Cell membrane</location>
        <topology evidence="1">Peripheral membrane protein</topology>
        <orientation evidence="1">Cytoplasmic side</orientation>
    </subcellularLocation>
</comment>
<dbReference type="InterPro" id="IPR022885">
    <property type="entry name" value="NDH1_su_D/H"/>
</dbReference>
<dbReference type="PANTHER" id="PTHR11993">
    <property type="entry name" value="NADH-UBIQUINONE OXIDOREDUCTASE 49 KDA SUBUNIT"/>
    <property type="match status" value="1"/>
</dbReference>
<dbReference type="KEGG" id="nti:DNFV4_00403"/>
<feature type="compositionally biased region" description="Basic and acidic residues" evidence="2">
    <location>
        <begin position="1"/>
        <end position="10"/>
    </location>
</feature>
<dbReference type="EC" id="7.1.1.-" evidence="1"/>
<dbReference type="InterPro" id="IPR001135">
    <property type="entry name" value="NADH_Q_OxRdtase_suD"/>
</dbReference>
<feature type="region of interest" description="Disordered" evidence="2">
    <location>
        <begin position="1"/>
        <end position="25"/>
    </location>
</feature>
<evidence type="ECO:0000259" key="3">
    <source>
        <dbReference type="Pfam" id="PF00346"/>
    </source>
</evidence>
<dbReference type="SUPFAM" id="SSF56762">
    <property type="entry name" value="HydB/Nqo4-like"/>
    <property type="match status" value="1"/>
</dbReference>
<keyword evidence="1" id="KW-0472">Membrane</keyword>
<dbReference type="EMBL" id="OX365700">
    <property type="protein sequence ID" value="CAI4029983.1"/>
    <property type="molecule type" value="Genomic_DNA"/>
</dbReference>
<name>A0AA86MVX3_9BACT</name>
<comment type="catalytic activity">
    <reaction evidence="1">
        <text>a quinone + NADH + 5 H(+)(in) = a quinol + NAD(+) + 4 H(+)(out)</text>
        <dbReference type="Rhea" id="RHEA:57888"/>
        <dbReference type="ChEBI" id="CHEBI:15378"/>
        <dbReference type="ChEBI" id="CHEBI:24646"/>
        <dbReference type="ChEBI" id="CHEBI:57540"/>
        <dbReference type="ChEBI" id="CHEBI:57945"/>
        <dbReference type="ChEBI" id="CHEBI:132124"/>
    </reaction>
</comment>
<dbReference type="HAMAP" id="MF_01358">
    <property type="entry name" value="NDH1_NuoD"/>
    <property type="match status" value="1"/>
</dbReference>
<protein>
    <recommendedName>
        <fullName evidence="1">NADH-quinone oxidoreductase subunit D</fullName>
        <ecNumber evidence="1">7.1.1.-</ecNumber>
    </recommendedName>
    <alternativeName>
        <fullName evidence="1">NADH dehydrogenase I subunit D</fullName>
    </alternativeName>
    <alternativeName>
        <fullName evidence="1">NDH-1 subunit D</fullName>
    </alternativeName>
</protein>
<sequence length="418" mass="47823">MASRPFEDQRTTVYKVDPQHPESETLPTLRTEELLLNMGPQHPSTHGVLKVILELEGERIVKSIPVMGYLHRGVEKLAEEGTYHQFIPHTDRLDYVCAMYNNYAYCRAVEKLVNITVPERAEYLRTIVAEVQRIIGHLFWLGTQALDIGAMTVFFYTFRDREILLDWFDELCGARLTTSWYRIGGVERDFTPALFEKIRKFLDYFPPKIEEYVVFLEKNRIWLARTKGVAVISAEDAVNFGLSGPTLRGSGVDYDLRKYESYGAYPRCEFSVPVGKNGDTYDRYWIRVLEMHESVKIIRQCLEQIPAEGPVMADVPSVTLPPKERVFTNLESMIQQFKLFSQGFNAPPGEIYCGTEAHKGELGFYIVSTGGGKPYRLKIRSPSFIHMGAFDFMAKGYMIADAVTIFGTYDIVMGECDR</sequence>
<dbReference type="GO" id="GO:0050136">
    <property type="term" value="F:NADH dehydrogenase (quinone) (non-electrogenic) activity"/>
    <property type="evidence" value="ECO:0007669"/>
    <property type="project" value="UniProtKB-UniRule"/>
</dbReference>
<dbReference type="Pfam" id="PF00346">
    <property type="entry name" value="Complex1_49kDa"/>
    <property type="match status" value="1"/>
</dbReference>
<accession>A0AA86MVX3</accession>
<feature type="domain" description="NADH-quinone oxidoreductase subunit D" evidence="3">
    <location>
        <begin position="147"/>
        <end position="418"/>
    </location>
</feature>
<dbReference type="InterPro" id="IPR029014">
    <property type="entry name" value="NiFe-Hase_large"/>
</dbReference>
<dbReference type="GO" id="GO:0005886">
    <property type="term" value="C:plasma membrane"/>
    <property type="evidence" value="ECO:0007669"/>
    <property type="project" value="UniProtKB-SubCell"/>
</dbReference>
<dbReference type="RefSeq" id="WP_289266996.1">
    <property type="nucleotide sequence ID" value="NZ_OX365700.1"/>
</dbReference>
<dbReference type="Gene3D" id="1.10.645.10">
    <property type="entry name" value="Cytochrome-c3 Hydrogenase, chain B"/>
    <property type="match status" value="1"/>
</dbReference>
<dbReference type="PANTHER" id="PTHR11993:SF10">
    <property type="entry name" value="NADH DEHYDROGENASE [UBIQUINONE] IRON-SULFUR PROTEIN 2, MITOCHONDRIAL"/>
    <property type="match status" value="1"/>
</dbReference>
<keyword evidence="5" id="KW-1185">Reference proteome</keyword>
<dbReference type="GO" id="GO:0048038">
    <property type="term" value="F:quinone binding"/>
    <property type="evidence" value="ECO:0007669"/>
    <property type="project" value="UniProtKB-KW"/>
</dbReference>
<comment type="similarity">
    <text evidence="1">Belongs to the complex I 49 kDa subunit family.</text>
</comment>
<comment type="function">
    <text evidence="1">NDH-1 shuttles electrons from NADH, via FMN and iron-sulfur (Fe-S) centers, to quinones in the respiratory chain. The immediate electron acceptor for the enzyme in this species is believed to be ubiquinone. Couples the redox reaction to proton translocation (for every two electrons transferred, four hydrogen ions are translocated across the cytoplasmic membrane), and thus conserves the redox energy in a proton gradient.</text>
</comment>
<reference evidence="4" key="1">
    <citation type="submission" date="2022-10" db="EMBL/GenBank/DDBJ databases">
        <authorList>
            <person name="Koch H."/>
        </authorList>
    </citation>
    <scope>NUCLEOTIDE SEQUENCE</scope>
    <source>
        <strain evidence="4">DNF</strain>
    </source>
</reference>
<organism evidence="4 5">
    <name type="scientific">Nitrospira tepida</name>
    <dbReference type="NCBI Taxonomy" id="2973512"/>
    <lineage>
        <taxon>Bacteria</taxon>
        <taxon>Pseudomonadati</taxon>
        <taxon>Nitrospirota</taxon>
        <taxon>Nitrospiria</taxon>
        <taxon>Nitrospirales</taxon>
        <taxon>Nitrospiraceae</taxon>
        <taxon>Nitrospira</taxon>
    </lineage>
</organism>
<comment type="subunit">
    <text evidence="1">NDH-1 is composed of 14 different subunits. Subunits NuoB, C, D, E, F, and G constitute the peripheral sector of the complex.</text>
</comment>
<gene>
    <name evidence="1" type="primary">nuoD</name>
    <name evidence="4" type="ORF">DNFV4_00403</name>
</gene>
<evidence type="ECO:0000313" key="4">
    <source>
        <dbReference type="EMBL" id="CAI4029983.1"/>
    </source>
</evidence>
<keyword evidence="1" id="KW-0813">Transport</keyword>
<keyword evidence="1" id="KW-1003">Cell membrane</keyword>
<keyword evidence="1" id="KW-1278">Translocase</keyword>
<keyword evidence="1" id="KW-0520">NAD</keyword>
<evidence type="ECO:0000313" key="5">
    <source>
        <dbReference type="Proteomes" id="UP001179121"/>
    </source>
</evidence>
<evidence type="ECO:0000256" key="1">
    <source>
        <dbReference type="HAMAP-Rule" id="MF_01358"/>
    </source>
</evidence>
<dbReference type="Proteomes" id="UP001179121">
    <property type="component" value="Chromosome"/>
</dbReference>
<dbReference type="NCBIfam" id="TIGR01962">
    <property type="entry name" value="NuoD"/>
    <property type="match status" value="1"/>
</dbReference>
<keyword evidence="1" id="KW-0874">Quinone</keyword>
<dbReference type="GO" id="GO:0051287">
    <property type="term" value="F:NAD binding"/>
    <property type="evidence" value="ECO:0007669"/>
    <property type="project" value="InterPro"/>
</dbReference>
<evidence type="ECO:0000256" key="2">
    <source>
        <dbReference type="SAM" id="MobiDB-lite"/>
    </source>
</evidence>